<feature type="region of interest" description="Disordered" evidence="1">
    <location>
        <begin position="63"/>
        <end position="82"/>
    </location>
</feature>
<sequence>MTKKEEVALKVFHEICKNWEVSEEDKDRLFGDQLDFDRISNLMTIYRYLHTILPSPVRANAWPRKPNKSFNGKSALEAMQDDPERVRKYLEKHL</sequence>
<evidence type="ECO:0000256" key="1">
    <source>
        <dbReference type="SAM" id="MobiDB-lite"/>
    </source>
</evidence>
<reference evidence="2 3" key="1">
    <citation type="submission" date="2016-10" db="EMBL/GenBank/DDBJ databases">
        <title>Marinobacter salinus sp. nov., a moderately halophilic bacterium isolated from a tidal flat environment.</title>
        <authorList>
            <person name="Park S.-J."/>
        </authorList>
    </citation>
    <scope>NUCLEOTIDE SEQUENCE [LARGE SCALE GENOMIC DNA]</scope>
    <source>
        <strain evidence="2 3">Hb8</strain>
    </source>
</reference>
<evidence type="ECO:0000313" key="2">
    <source>
        <dbReference type="EMBL" id="AOY88665.1"/>
    </source>
</evidence>
<dbReference type="KEGG" id="msq:BKP64_11045"/>
<proteinExistence type="predicted"/>
<dbReference type="RefSeq" id="WP_070969825.1">
    <property type="nucleotide sequence ID" value="NZ_CP017715.1"/>
</dbReference>
<dbReference type="STRING" id="1874317.BKP64_11045"/>
<dbReference type="OrthoDB" id="117888at2"/>
<dbReference type="EMBL" id="CP017715">
    <property type="protein sequence ID" value="AOY88665.1"/>
    <property type="molecule type" value="Genomic_DNA"/>
</dbReference>
<dbReference type="Proteomes" id="UP000177445">
    <property type="component" value="Chromosome"/>
</dbReference>
<dbReference type="AlphaFoldDB" id="A0A1D9GMB9"/>
<keyword evidence="3" id="KW-1185">Reference proteome</keyword>
<gene>
    <name evidence="2" type="ORF">BKP64_11045</name>
</gene>
<protein>
    <submittedName>
        <fullName evidence="2">Uncharacterized protein</fullName>
    </submittedName>
</protein>
<accession>A0A1D9GMB9</accession>
<name>A0A1D9GMB9_9GAMM</name>
<evidence type="ECO:0000313" key="3">
    <source>
        <dbReference type="Proteomes" id="UP000177445"/>
    </source>
</evidence>
<organism evidence="2 3">
    <name type="scientific">Marinobacter salinus</name>
    <dbReference type="NCBI Taxonomy" id="1874317"/>
    <lineage>
        <taxon>Bacteria</taxon>
        <taxon>Pseudomonadati</taxon>
        <taxon>Pseudomonadota</taxon>
        <taxon>Gammaproteobacteria</taxon>
        <taxon>Pseudomonadales</taxon>
        <taxon>Marinobacteraceae</taxon>
        <taxon>Marinobacter</taxon>
    </lineage>
</organism>